<reference evidence="1 2" key="1">
    <citation type="submission" date="2017-10" db="EMBL/GenBank/DDBJ databases">
        <title>Paenichitinophaga pekingensis gen. nov., sp. nov., isolated from activated sludge.</title>
        <authorList>
            <person name="Jin D."/>
            <person name="Kong X."/>
            <person name="Deng Y."/>
            <person name="Bai Z."/>
        </authorList>
    </citation>
    <scope>NUCLEOTIDE SEQUENCE [LARGE SCALE GENOMIC DNA]</scope>
    <source>
        <strain evidence="1 2">13</strain>
    </source>
</reference>
<dbReference type="RefSeq" id="WP_098194061.1">
    <property type="nucleotide sequence ID" value="NZ_CP023777.1"/>
</dbReference>
<organism evidence="1 2">
    <name type="scientific">Chitinophaga caeni</name>
    <dbReference type="NCBI Taxonomy" id="2029983"/>
    <lineage>
        <taxon>Bacteria</taxon>
        <taxon>Pseudomonadati</taxon>
        <taxon>Bacteroidota</taxon>
        <taxon>Chitinophagia</taxon>
        <taxon>Chitinophagales</taxon>
        <taxon>Chitinophagaceae</taxon>
        <taxon>Chitinophaga</taxon>
    </lineage>
</organism>
<dbReference type="KEGG" id="cbae:COR50_11180"/>
<gene>
    <name evidence="1" type="ORF">COR50_11180</name>
</gene>
<dbReference type="PANTHER" id="PTHR43836">
    <property type="entry name" value="CATECHOL O-METHYLTRANSFERASE 1-RELATED"/>
    <property type="match status" value="1"/>
</dbReference>
<dbReference type="Pfam" id="PF13578">
    <property type="entry name" value="Methyltransf_24"/>
    <property type="match status" value="1"/>
</dbReference>
<dbReference type="GO" id="GO:0032259">
    <property type="term" value="P:methylation"/>
    <property type="evidence" value="ECO:0007669"/>
    <property type="project" value="UniProtKB-KW"/>
</dbReference>
<dbReference type="Gene3D" id="3.40.50.150">
    <property type="entry name" value="Vaccinia Virus protein VP39"/>
    <property type="match status" value="1"/>
</dbReference>
<dbReference type="EMBL" id="CP023777">
    <property type="protein sequence ID" value="ATL47684.1"/>
    <property type="molecule type" value="Genomic_DNA"/>
</dbReference>
<keyword evidence="2" id="KW-1185">Reference proteome</keyword>
<dbReference type="Proteomes" id="UP000220133">
    <property type="component" value="Chromosome"/>
</dbReference>
<name>A0A291QV11_9BACT</name>
<evidence type="ECO:0000313" key="2">
    <source>
        <dbReference type="Proteomes" id="UP000220133"/>
    </source>
</evidence>
<evidence type="ECO:0000313" key="1">
    <source>
        <dbReference type="EMBL" id="ATL47684.1"/>
    </source>
</evidence>
<keyword evidence="1" id="KW-0808">Transferase</keyword>
<dbReference type="PANTHER" id="PTHR43836:SF2">
    <property type="entry name" value="CATECHOL O-METHYLTRANSFERASE 1-RELATED"/>
    <property type="match status" value="1"/>
</dbReference>
<protein>
    <submittedName>
        <fullName evidence="1">SAM-dependent methyltransferase</fullName>
    </submittedName>
</protein>
<keyword evidence="1" id="KW-0489">Methyltransferase</keyword>
<dbReference type="InterPro" id="IPR029063">
    <property type="entry name" value="SAM-dependent_MTases_sf"/>
</dbReference>
<dbReference type="GO" id="GO:0008171">
    <property type="term" value="F:O-methyltransferase activity"/>
    <property type="evidence" value="ECO:0007669"/>
    <property type="project" value="TreeGrafter"/>
</dbReference>
<dbReference type="SUPFAM" id="SSF53335">
    <property type="entry name" value="S-adenosyl-L-methionine-dependent methyltransferases"/>
    <property type="match status" value="1"/>
</dbReference>
<dbReference type="AlphaFoldDB" id="A0A291QV11"/>
<proteinExistence type="predicted"/>
<sequence length="265" mass="30480">MSVQQQFKLARKFIKYSLTSGNRHDVHSPFIYKLADELLRDKKFKPAYAPVEALRGQLLSDNTILEVTDLGAGSLTGAHKQRKISDIVKSAAKPAKYGQLFYRMIRELDLKNILELGTSMGISTSYMASTNPQTQVYTIEGCPNIAARARANFEQLGLENIHSYVGNFDEVLDDVLQDMTALDFVYIDGNHRKLPTIEYYKKCLEKAHDQTVFIFDDIHWTDDMEAAWQVIQDHPQTMVTVDLFFIGMVFLQKDFKHKQHYILKY</sequence>
<accession>A0A291QV11</accession>
<dbReference type="OrthoDB" id="5464618at2"/>
<dbReference type="CDD" id="cd02440">
    <property type="entry name" value="AdoMet_MTases"/>
    <property type="match status" value="1"/>
</dbReference>